<sequence length="119" mass="13905">MITFHPWSWADELTLSAAWNESFYNKEIVVDALQKIMEELGDGLKMEKVSYRIVSSKLHLRSDVLLIPYGLLRHLNRSIERTPEKKYALPSVMLGIAIFYSRNFTAWCGEEPDFCHQLR</sequence>
<organism evidence="1 2">
    <name type="scientific">Xylaria curta</name>
    <dbReference type="NCBI Taxonomy" id="42375"/>
    <lineage>
        <taxon>Eukaryota</taxon>
        <taxon>Fungi</taxon>
        <taxon>Dikarya</taxon>
        <taxon>Ascomycota</taxon>
        <taxon>Pezizomycotina</taxon>
        <taxon>Sordariomycetes</taxon>
        <taxon>Xylariomycetidae</taxon>
        <taxon>Xylariales</taxon>
        <taxon>Xylariaceae</taxon>
        <taxon>Xylaria</taxon>
    </lineage>
</organism>
<name>A0ACC1MGA8_9PEZI</name>
<dbReference type="Proteomes" id="UP001143856">
    <property type="component" value="Unassembled WGS sequence"/>
</dbReference>
<proteinExistence type="predicted"/>
<comment type="caution">
    <text evidence="1">The sequence shown here is derived from an EMBL/GenBank/DDBJ whole genome shotgun (WGS) entry which is preliminary data.</text>
</comment>
<evidence type="ECO:0000313" key="1">
    <source>
        <dbReference type="EMBL" id="KAJ2965970.1"/>
    </source>
</evidence>
<dbReference type="EMBL" id="JAPDGR010005350">
    <property type="protein sequence ID" value="KAJ2965970.1"/>
    <property type="molecule type" value="Genomic_DNA"/>
</dbReference>
<accession>A0ACC1MGA8</accession>
<evidence type="ECO:0000313" key="2">
    <source>
        <dbReference type="Proteomes" id="UP001143856"/>
    </source>
</evidence>
<protein>
    <submittedName>
        <fullName evidence="1">Uncharacterized protein</fullName>
    </submittedName>
</protein>
<reference evidence="1" key="1">
    <citation type="submission" date="2022-10" db="EMBL/GenBank/DDBJ databases">
        <title>Genome Sequence of Xylaria curta.</title>
        <authorList>
            <person name="Buettner E."/>
        </authorList>
    </citation>
    <scope>NUCLEOTIDE SEQUENCE</scope>
    <source>
        <strain evidence="1">Babe10</strain>
    </source>
</reference>
<gene>
    <name evidence="1" type="ORF">NUW58_g10785</name>
</gene>
<keyword evidence="2" id="KW-1185">Reference proteome</keyword>